<dbReference type="Proteomes" id="UP000251942">
    <property type="component" value="Unassembled WGS sequence"/>
</dbReference>
<dbReference type="EMBL" id="UGNY01000001">
    <property type="protein sequence ID" value="STX37994.1"/>
    <property type="molecule type" value="Genomic_DNA"/>
</dbReference>
<dbReference type="Proteomes" id="UP000254033">
    <property type="component" value="Unassembled WGS sequence"/>
</dbReference>
<dbReference type="EMBL" id="LNYB01000085">
    <property type="protein sequence ID" value="KTC94985.1"/>
    <property type="molecule type" value="Genomic_DNA"/>
</dbReference>
<keyword evidence="4" id="KW-1185">Reference proteome</keyword>
<dbReference type="OrthoDB" id="5638682at2"/>
<evidence type="ECO:0000313" key="3">
    <source>
        <dbReference type="EMBL" id="STX37994.1"/>
    </source>
</evidence>
<name>A0A0W0THD8_9GAMM</name>
<evidence type="ECO:0000313" key="1">
    <source>
        <dbReference type="EMBL" id="KTC94985.1"/>
    </source>
</evidence>
<evidence type="ECO:0000313" key="4">
    <source>
        <dbReference type="Proteomes" id="UP000054698"/>
    </source>
</evidence>
<dbReference type="Proteomes" id="UP000054698">
    <property type="component" value="Unassembled WGS sequence"/>
</dbReference>
<dbReference type="PATRIC" id="fig|453.4.peg.2901"/>
<accession>A0A0W0THD8</accession>
<gene>
    <name evidence="1" type="ORF">Lfee_2649</name>
    <name evidence="3" type="ORF">NCTC11978_01172</name>
    <name evidence="2" type="ORF">NCTC12022_01831</name>
</gene>
<dbReference type="EMBL" id="UASS01000016">
    <property type="protein sequence ID" value="SPX61093.1"/>
    <property type="molecule type" value="Genomic_DNA"/>
</dbReference>
<dbReference type="RefSeq" id="WP_058447486.1">
    <property type="nucleotide sequence ID" value="NZ_CAAAHT010000026.1"/>
</dbReference>
<sequence length="92" mass="10258">MQAADTLTAEDYSKAMNLLGQNLLSALTQSIEKLPQPLRNRKVVSQALSAFIANLVYKQFPADHESRQQMLDELTMLIQLQLDSIAQLSEPA</sequence>
<evidence type="ECO:0000313" key="5">
    <source>
        <dbReference type="Proteomes" id="UP000251942"/>
    </source>
</evidence>
<protein>
    <submittedName>
        <fullName evidence="1">Uncharacterized protein</fullName>
    </submittedName>
</protein>
<reference evidence="5 6" key="2">
    <citation type="submission" date="2018-06" db="EMBL/GenBank/DDBJ databases">
        <authorList>
            <consortium name="Pathogen Informatics"/>
            <person name="Doyle S."/>
        </authorList>
    </citation>
    <scope>NUCLEOTIDE SEQUENCE [LARGE SCALE GENOMIC DNA]</scope>
    <source>
        <strain evidence="3 6">NCTC11978</strain>
        <strain evidence="2 5">NCTC12022</strain>
    </source>
</reference>
<proteinExistence type="predicted"/>
<dbReference type="AlphaFoldDB" id="A0A0W0THD8"/>
<evidence type="ECO:0000313" key="2">
    <source>
        <dbReference type="EMBL" id="SPX61093.1"/>
    </source>
</evidence>
<reference evidence="1 4" key="1">
    <citation type="submission" date="2015-11" db="EMBL/GenBank/DDBJ databases">
        <title>Genomic analysis of 38 Legionella species identifies large and diverse effector repertoires.</title>
        <authorList>
            <person name="Burstein D."/>
            <person name="Amaro F."/>
            <person name="Zusman T."/>
            <person name="Lifshitz Z."/>
            <person name="Cohen O."/>
            <person name="Gilbert J.A."/>
            <person name="Pupko T."/>
            <person name="Shuman H.A."/>
            <person name="Segal G."/>
        </authorList>
    </citation>
    <scope>NUCLEOTIDE SEQUENCE [LARGE SCALE GENOMIC DNA]</scope>
    <source>
        <strain evidence="1 4">WO-44C</strain>
    </source>
</reference>
<organism evidence="1 4">
    <name type="scientific">Legionella feeleii</name>
    <dbReference type="NCBI Taxonomy" id="453"/>
    <lineage>
        <taxon>Bacteria</taxon>
        <taxon>Pseudomonadati</taxon>
        <taxon>Pseudomonadota</taxon>
        <taxon>Gammaproteobacteria</taxon>
        <taxon>Legionellales</taxon>
        <taxon>Legionellaceae</taxon>
        <taxon>Legionella</taxon>
    </lineage>
</organism>
<evidence type="ECO:0000313" key="6">
    <source>
        <dbReference type="Proteomes" id="UP000254033"/>
    </source>
</evidence>
<dbReference type="STRING" id="453.Lfee_2649"/>